<organism evidence="1 2">
    <name type="scientific">Aminipila terrae</name>
    <dbReference type="NCBI Taxonomy" id="2697030"/>
    <lineage>
        <taxon>Bacteria</taxon>
        <taxon>Bacillati</taxon>
        <taxon>Bacillota</taxon>
        <taxon>Clostridia</taxon>
        <taxon>Peptostreptococcales</taxon>
        <taxon>Anaerovoracaceae</taxon>
        <taxon>Aminipila</taxon>
    </lineage>
</organism>
<name>A0A6P1MIQ3_9FIRM</name>
<dbReference type="InterPro" id="IPR038666">
    <property type="entry name" value="SSP1_head-tail_sf"/>
</dbReference>
<dbReference type="Pfam" id="PF05521">
    <property type="entry name" value="Phage_HCP"/>
    <property type="match status" value="1"/>
</dbReference>
<keyword evidence="2" id="KW-1185">Reference proteome</keyword>
<dbReference type="RefSeq" id="WP_162363550.1">
    <property type="nucleotide sequence ID" value="NZ_CP047591.1"/>
</dbReference>
<dbReference type="Gene3D" id="2.40.10.270">
    <property type="entry name" value="Bacteriophage SPP1 head-tail adaptor protein"/>
    <property type="match status" value="1"/>
</dbReference>
<dbReference type="AlphaFoldDB" id="A0A6P1MIQ3"/>
<protein>
    <submittedName>
        <fullName evidence="1">Head-tail adaptor protein</fullName>
    </submittedName>
</protein>
<evidence type="ECO:0000313" key="1">
    <source>
        <dbReference type="EMBL" id="QHI73787.1"/>
    </source>
</evidence>
<gene>
    <name evidence="1" type="ORF">Ami3637_16595</name>
</gene>
<dbReference type="InterPro" id="IPR008767">
    <property type="entry name" value="Phage_SPP1_head-tail_adaptor"/>
</dbReference>
<evidence type="ECO:0000313" key="2">
    <source>
        <dbReference type="Proteomes" id="UP000463883"/>
    </source>
</evidence>
<accession>A0A6P1MIQ3</accession>
<dbReference type="KEGG" id="amic:Ami3637_16595"/>
<reference evidence="1 2" key="1">
    <citation type="submission" date="2020-01" db="EMBL/GenBank/DDBJ databases">
        <title>Genomic analysis of Aminipila sp. CBA3637.</title>
        <authorList>
            <person name="Kim Y.B."/>
            <person name="Roh S.W."/>
        </authorList>
    </citation>
    <scope>NUCLEOTIDE SEQUENCE [LARGE SCALE GENOMIC DNA]</scope>
    <source>
        <strain evidence="1 2">CBA3637</strain>
    </source>
</reference>
<proteinExistence type="predicted"/>
<dbReference type="EMBL" id="CP047591">
    <property type="protein sequence ID" value="QHI73787.1"/>
    <property type="molecule type" value="Genomic_DNA"/>
</dbReference>
<sequence length="110" mass="12789">MSLSSRLNCRIDVYGKKDYINALGEDDYIYEKLKSIYAEITPSGGSLLSGEGNTTHADISHKFVIRSNSISNLSNDMYFIFKAQRYDIKYFNPNYKYRDRIEIFCSLIME</sequence>
<dbReference type="Proteomes" id="UP000463883">
    <property type="component" value="Chromosome"/>
</dbReference>